<accession>A0A855Y289</accession>
<evidence type="ECO:0000313" key="2">
    <source>
        <dbReference type="EMBL" id="RAI94558.1"/>
    </source>
</evidence>
<sequence>MLQERCNMDDIKVNLLVANEISFNNEIKRHSINDVLNLVEVPYIPCAVKTHVLVKILFPKRDFQEEGYMDIVAPDGLMELNTPIMKIMNFRPHPANPGMDASLQINFAVVEEGTYKYRFYVRHQLVAEYPLQVLLKK</sequence>
<organism evidence="1 3">
    <name type="scientific">Paenibacillus pabuli</name>
    <dbReference type="NCBI Taxonomy" id="1472"/>
    <lineage>
        <taxon>Bacteria</taxon>
        <taxon>Bacillati</taxon>
        <taxon>Bacillota</taxon>
        <taxon>Bacilli</taxon>
        <taxon>Bacillales</taxon>
        <taxon>Paenibacillaceae</taxon>
        <taxon>Paenibacillus</taxon>
    </lineage>
</organism>
<evidence type="ECO:0000313" key="4">
    <source>
        <dbReference type="Proteomes" id="UP000248827"/>
    </source>
</evidence>
<dbReference type="EMBL" id="QLLI01000007">
    <property type="protein sequence ID" value="RAI94558.1"/>
    <property type="molecule type" value="Genomic_DNA"/>
</dbReference>
<dbReference type="Proteomes" id="UP000248827">
    <property type="component" value="Unassembled WGS sequence"/>
</dbReference>
<dbReference type="Proteomes" id="UP000247078">
    <property type="component" value="Unassembled WGS sequence"/>
</dbReference>
<gene>
    <name evidence="2" type="ORF">DET54_10793</name>
    <name evidence="1" type="ORF">DET56_104348</name>
</gene>
<evidence type="ECO:0000313" key="3">
    <source>
        <dbReference type="Proteomes" id="UP000247078"/>
    </source>
</evidence>
<name>A0A855Y289_9BACL</name>
<keyword evidence="4" id="KW-1185">Reference proteome</keyword>
<protein>
    <submittedName>
        <fullName evidence="1">Uncharacterized protein</fullName>
    </submittedName>
</protein>
<evidence type="ECO:0000313" key="1">
    <source>
        <dbReference type="EMBL" id="PWW42289.1"/>
    </source>
</evidence>
<dbReference type="EMBL" id="QGTZ01000004">
    <property type="protein sequence ID" value="PWW42289.1"/>
    <property type="molecule type" value="Genomic_DNA"/>
</dbReference>
<dbReference type="AlphaFoldDB" id="A0A855Y289"/>
<proteinExistence type="predicted"/>
<comment type="caution">
    <text evidence="1">The sequence shown here is derived from an EMBL/GenBank/DDBJ whole genome shotgun (WGS) entry which is preliminary data.</text>
</comment>
<reference evidence="1 3" key="1">
    <citation type="submission" date="2018-05" db="EMBL/GenBank/DDBJ databases">
        <title>Freshwater and sediment microbial communities from various areas in North America, analyzing microbe dynamics in response to fracking.</title>
        <authorList>
            <person name="Lamendella R."/>
        </authorList>
    </citation>
    <scope>NUCLEOTIDE SEQUENCE [LARGE SCALE GENOMIC DNA]</scope>
    <source>
        <strain evidence="1 3">DB-3</strain>
        <strain evidence="2 4">NG-13</strain>
    </source>
</reference>